<organism evidence="1 2">
    <name type="scientific">Viridothelium virens</name>
    <name type="common">Speckled blister lichen</name>
    <name type="synonym">Trypethelium virens</name>
    <dbReference type="NCBI Taxonomy" id="1048519"/>
    <lineage>
        <taxon>Eukaryota</taxon>
        <taxon>Fungi</taxon>
        <taxon>Dikarya</taxon>
        <taxon>Ascomycota</taxon>
        <taxon>Pezizomycotina</taxon>
        <taxon>Dothideomycetes</taxon>
        <taxon>Dothideomycetes incertae sedis</taxon>
        <taxon>Trypetheliales</taxon>
        <taxon>Trypetheliaceae</taxon>
        <taxon>Viridothelium</taxon>
    </lineage>
</organism>
<keyword evidence="2" id="KW-1185">Reference proteome</keyword>
<reference evidence="1" key="1">
    <citation type="journal article" date="2020" name="Stud. Mycol.">
        <title>101 Dothideomycetes genomes: a test case for predicting lifestyles and emergence of pathogens.</title>
        <authorList>
            <person name="Haridas S."/>
            <person name="Albert R."/>
            <person name="Binder M."/>
            <person name="Bloem J."/>
            <person name="Labutti K."/>
            <person name="Salamov A."/>
            <person name="Andreopoulos B."/>
            <person name="Baker S."/>
            <person name="Barry K."/>
            <person name="Bills G."/>
            <person name="Bluhm B."/>
            <person name="Cannon C."/>
            <person name="Castanera R."/>
            <person name="Culley D."/>
            <person name="Daum C."/>
            <person name="Ezra D."/>
            <person name="Gonzalez J."/>
            <person name="Henrissat B."/>
            <person name="Kuo A."/>
            <person name="Liang C."/>
            <person name="Lipzen A."/>
            <person name="Lutzoni F."/>
            <person name="Magnuson J."/>
            <person name="Mondo S."/>
            <person name="Nolan M."/>
            <person name="Ohm R."/>
            <person name="Pangilinan J."/>
            <person name="Park H.-J."/>
            <person name="Ramirez L."/>
            <person name="Alfaro M."/>
            <person name="Sun H."/>
            <person name="Tritt A."/>
            <person name="Yoshinaga Y."/>
            <person name="Zwiers L.-H."/>
            <person name="Turgeon B."/>
            <person name="Goodwin S."/>
            <person name="Spatafora J."/>
            <person name="Crous P."/>
            <person name="Grigoriev I."/>
        </authorList>
    </citation>
    <scope>NUCLEOTIDE SEQUENCE</scope>
    <source>
        <strain evidence="1">Tuck. ex Michener</strain>
    </source>
</reference>
<evidence type="ECO:0000313" key="2">
    <source>
        <dbReference type="Proteomes" id="UP000800092"/>
    </source>
</evidence>
<evidence type="ECO:0000313" key="1">
    <source>
        <dbReference type="EMBL" id="KAF2238647.1"/>
    </source>
</evidence>
<sequence>MAISGQGIASDDLSACRILKPRMTYMNHPSILLPASDLSRLHSLPHCNTKSHLDMRRKNVNCIQWENCAKPEAIMLKASSNVHARRTDQPSQAPSVPGGKLAYAVYTQGS</sequence>
<gene>
    <name evidence="1" type="ORF">EV356DRAFT_267543</name>
</gene>
<proteinExistence type="predicted"/>
<dbReference type="Proteomes" id="UP000800092">
    <property type="component" value="Unassembled WGS sequence"/>
</dbReference>
<protein>
    <submittedName>
        <fullName evidence="1">Uncharacterized protein</fullName>
    </submittedName>
</protein>
<accession>A0A6A6HKS4</accession>
<name>A0A6A6HKS4_VIRVR</name>
<dbReference type="EMBL" id="ML991775">
    <property type="protein sequence ID" value="KAF2238647.1"/>
    <property type="molecule type" value="Genomic_DNA"/>
</dbReference>
<dbReference type="AlphaFoldDB" id="A0A6A6HKS4"/>